<dbReference type="GO" id="GO:0008270">
    <property type="term" value="F:zinc ion binding"/>
    <property type="evidence" value="ECO:0007669"/>
    <property type="project" value="UniProtKB-KW"/>
</dbReference>
<keyword evidence="3" id="KW-0479">Metal-binding</keyword>
<reference evidence="9 10" key="1">
    <citation type="submission" date="2020-04" db="EMBL/GenBank/DDBJ databases">
        <title>Plant Genome Project.</title>
        <authorList>
            <person name="Zhang R.-G."/>
        </authorList>
    </citation>
    <scope>NUCLEOTIDE SEQUENCE [LARGE SCALE GENOMIC DNA]</scope>
    <source>
        <strain evidence="9">YNK0</strain>
        <tissue evidence="9">Leaf</tissue>
    </source>
</reference>
<dbReference type="InterPro" id="IPR013144">
    <property type="entry name" value="CRA_dom"/>
</dbReference>
<evidence type="ECO:0000256" key="2">
    <source>
        <dbReference type="ARBA" id="ARBA00022490"/>
    </source>
</evidence>
<feature type="zinc finger region" description="RING-Gid-type" evidence="6">
    <location>
        <begin position="328"/>
        <end position="371"/>
    </location>
</feature>
<dbReference type="EMBL" id="JABCRI010000002">
    <property type="protein sequence ID" value="KAF8410662.1"/>
    <property type="molecule type" value="Genomic_DNA"/>
</dbReference>
<comment type="subcellular location">
    <subcellularLocation>
        <location evidence="1">Cytoplasm</location>
    </subcellularLocation>
</comment>
<dbReference type="PROSITE" id="PS51867">
    <property type="entry name" value="ZF_RING_GID"/>
    <property type="match status" value="1"/>
</dbReference>
<dbReference type="GO" id="GO:0005737">
    <property type="term" value="C:cytoplasm"/>
    <property type="evidence" value="ECO:0007669"/>
    <property type="project" value="UniProtKB-SubCell"/>
</dbReference>
<dbReference type="SMART" id="SM00668">
    <property type="entry name" value="CTLH"/>
    <property type="match status" value="1"/>
</dbReference>
<dbReference type="AlphaFoldDB" id="A0A834ZXV4"/>
<dbReference type="GO" id="GO:0043161">
    <property type="term" value="P:proteasome-mediated ubiquitin-dependent protein catabolic process"/>
    <property type="evidence" value="ECO:0007669"/>
    <property type="project" value="InterPro"/>
</dbReference>
<dbReference type="InterPro" id="IPR044063">
    <property type="entry name" value="ZF_RING_GID"/>
</dbReference>
<dbReference type="OrthoDB" id="1933281at2759"/>
<organism evidence="9 10">
    <name type="scientific">Tetracentron sinense</name>
    <name type="common">Spur-leaf</name>
    <dbReference type="NCBI Taxonomy" id="13715"/>
    <lineage>
        <taxon>Eukaryota</taxon>
        <taxon>Viridiplantae</taxon>
        <taxon>Streptophyta</taxon>
        <taxon>Embryophyta</taxon>
        <taxon>Tracheophyta</taxon>
        <taxon>Spermatophyta</taxon>
        <taxon>Magnoliopsida</taxon>
        <taxon>Trochodendrales</taxon>
        <taxon>Trochodendraceae</taxon>
        <taxon>Tetracentron</taxon>
    </lineage>
</organism>
<keyword evidence="2" id="KW-0963">Cytoplasm</keyword>
<dbReference type="InterPro" id="IPR006594">
    <property type="entry name" value="LisH"/>
</dbReference>
<dbReference type="GO" id="GO:0034657">
    <property type="term" value="C:GID complex"/>
    <property type="evidence" value="ECO:0007669"/>
    <property type="project" value="TreeGrafter"/>
</dbReference>
<dbReference type="InterPro" id="IPR024964">
    <property type="entry name" value="CTLH/CRA"/>
</dbReference>
<gene>
    <name evidence="9" type="ORF">HHK36_003194</name>
</gene>
<evidence type="ECO:0000256" key="4">
    <source>
        <dbReference type="ARBA" id="ARBA00022771"/>
    </source>
</evidence>
<dbReference type="GO" id="GO:0061630">
    <property type="term" value="F:ubiquitin protein ligase activity"/>
    <property type="evidence" value="ECO:0007669"/>
    <property type="project" value="InterPro"/>
</dbReference>
<dbReference type="PANTHER" id="PTHR12170:SF3">
    <property type="entry name" value="GH10162P"/>
    <property type="match status" value="1"/>
</dbReference>
<evidence type="ECO:0000256" key="5">
    <source>
        <dbReference type="ARBA" id="ARBA00022833"/>
    </source>
</evidence>
<evidence type="ECO:0000313" key="10">
    <source>
        <dbReference type="Proteomes" id="UP000655225"/>
    </source>
</evidence>
<keyword evidence="5" id="KW-0862">Zinc</keyword>
<dbReference type="InterPro" id="IPR006595">
    <property type="entry name" value="CTLH_C"/>
</dbReference>
<dbReference type="PANTHER" id="PTHR12170">
    <property type="entry name" value="MACROPHAGE ERYTHROBLAST ATTACHER-RELATED"/>
    <property type="match status" value="1"/>
</dbReference>
<feature type="domain" description="CTLH" evidence="7">
    <location>
        <begin position="149"/>
        <end position="206"/>
    </location>
</feature>
<name>A0A834ZXV4_TETSI</name>
<dbReference type="InterPro" id="IPR045098">
    <property type="entry name" value="Fyv10_fam"/>
</dbReference>
<dbReference type="Proteomes" id="UP000655225">
    <property type="component" value="Unassembled WGS sequence"/>
</dbReference>
<proteinExistence type="predicted"/>
<evidence type="ECO:0000259" key="7">
    <source>
        <dbReference type="PROSITE" id="PS50897"/>
    </source>
</evidence>
<accession>A0A834ZXV4</accession>
<evidence type="ECO:0000256" key="3">
    <source>
        <dbReference type="ARBA" id="ARBA00022723"/>
    </source>
</evidence>
<dbReference type="PROSITE" id="PS50897">
    <property type="entry name" value="CTLH"/>
    <property type="match status" value="1"/>
</dbReference>
<dbReference type="FunFam" id="3.30.40.10:FF:000143">
    <property type="entry name" value="Regulator of gluconeogenesis Rmd5"/>
    <property type="match status" value="1"/>
</dbReference>
<protein>
    <submittedName>
        <fullName evidence="9">Uncharacterized protein</fullName>
    </submittedName>
</protein>
<feature type="domain" description="RING-Gid-type" evidence="8">
    <location>
        <begin position="328"/>
        <end position="371"/>
    </location>
</feature>
<comment type="caution">
    <text evidence="9">The sequence shown here is derived from an EMBL/GenBank/DDBJ whole genome shotgun (WGS) entry which is preliminary data.</text>
</comment>
<evidence type="ECO:0000313" key="9">
    <source>
        <dbReference type="EMBL" id="KAF8410662.1"/>
    </source>
</evidence>
<dbReference type="PROSITE" id="PS50896">
    <property type="entry name" value="LISH"/>
    <property type="match status" value="1"/>
</dbReference>
<evidence type="ECO:0000259" key="8">
    <source>
        <dbReference type="PROSITE" id="PS51867"/>
    </source>
</evidence>
<keyword evidence="10" id="KW-1185">Reference proteome</keyword>
<dbReference type="GO" id="GO:0005634">
    <property type="term" value="C:nucleus"/>
    <property type="evidence" value="ECO:0007669"/>
    <property type="project" value="TreeGrafter"/>
</dbReference>
<dbReference type="SMART" id="SM00757">
    <property type="entry name" value="CRA"/>
    <property type="match status" value="1"/>
</dbReference>
<evidence type="ECO:0000256" key="1">
    <source>
        <dbReference type="ARBA" id="ARBA00004496"/>
    </source>
</evidence>
<evidence type="ECO:0000256" key="6">
    <source>
        <dbReference type="PROSITE-ProRule" id="PRU01215"/>
    </source>
</evidence>
<keyword evidence="4 6" id="KW-0863">Zinc-finger</keyword>
<dbReference type="Pfam" id="PF10607">
    <property type="entry name" value="CTLH"/>
    <property type="match status" value="1"/>
</dbReference>
<sequence length="385" mass="44038">MEMDAFKDAFDRVAKKQMLSSSKAQEVIDQVGQEIKQALEKMQSVYDPASSVDQKSILTELETKLNEVSPLNQLKGSQEELNVELRNYVNLLKTSFNPDISKAYRYVDFDIHTVNQIIASHFYRQGLFDIGDCLINEARESDASDLKSPFQELYQILEAIRSMKLKPALNWVATNHDRVMQNGSSLELQLHQLQFVEILQKDSRNNALKYARLYLAPLASLHMADIQKLMVCLLWARRVDCSPYPEFLSPIQWEKLAEELARQFFSLMGQSCESPLSVVVAAGIQGLPTLLNLVNGMAAKQQEWQEMEQLPVPVDLGWEFQFHSIFICPISFEQVSKSNPPMLMPCCHMLSWQSINSMPKDSTLIFRCPFSCGEMDIGQCRQLYF</sequence>